<dbReference type="Proteomes" id="UP000319014">
    <property type="component" value="Unassembled WGS sequence"/>
</dbReference>
<feature type="signal peptide" evidence="2">
    <location>
        <begin position="1"/>
        <end position="23"/>
    </location>
</feature>
<evidence type="ECO:0000313" key="4">
    <source>
        <dbReference type="Proteomes" id="UP000319014"/>
    </source>
</evidence>
<gene>
    <name evidence="3" type="ORF">SAMN06265221_11120</name>
</gene>
<evidence type="ECO:0000256" key="2">
    <source>
        <dbReference type="SAM" id="SignalP"/>
    </source>
</evidence>
<feature type="chain" id="PRO_5022175873" description="Regulator RcnB of Ni and Co efflux" evidence="2">
    <location>
        <begin position="24"/>
        <end position="143"/>
    </location>
</feature>
<sequence>MKFGNMLGSALIFATLASGTALADDHRGRDRHDRHEHRHDDHRHHDKLRDDKRHDRRHAFCPPGLAKKDRACVPPGQARRHRHPHVGDVFDRRAYTHLRDPHRYQLEDRRSWDYYRDDNRIYRIDRHTQKVLAVMNLIQAFSR</sequence>
<proteinExistence type="predicted"/>
<dbReference type="EMBL" id="FXTK01000011">
    <property type="protein sequence ID" value="SMO78367.1"/>
    <property type="molecule type" value="Genomic_DNA"/>
</dbReference>
<protein>
    <recommendedName>
        <fullName evidence="5">Regulator RcnB of Ni and Co efflux</fullName>
    </recommendedName>
</protein>
<evidence type="ECO:0000313" key="3">
    <source>
        <dbReference type="EMBL" id="SMO78367.1"/>
    </source>
</evidence>
<dbReference type="Gene3D" id="3.10.450.160">
    <property type="entry name" value="inner membrane protein cigr"/>
    <property type="match status" value="1"/>
</dbReference>
<dbReference type="AlphaFoldDB" id="A0A521E339"/>
<dbReference type="OrthoDB" id="7666115at2"/>
<organism evidence="3 4">
    <name type="scientific">Paracoccus laeviglucosivorans</name>
    <dbReference type="NCBI Taxonomy" id="1197861"/>
    <lineage>
        <taxon>Bacteria</taxon>
        <taxon>Pseudomonadati</taxon>
        <taxon>Pseudomonadota</taxon>
        <taxon>Alphaproteobacteria</taxon>
        <taxon>Rhodobacterales</taxon>
        <taxon>Paracoccaceae</taxon>
        <taxon>Paracoccus</taxon>
    </lineage>
</organism>
<keyword evidence="2" id="KW-0732">Signal</keyword>
<feature type="compositionally biased region" description="Basic and acidic residues" evidence="1">
    <location>
        <begin position="23"/>
        <end position="33"/>
    </location>
</feature>
<evidence type="ECO:0008006" key="5">
    <source>
        <dbReference type="Google" id="ProtNLM"/>
    </source>
</evidence>
<keyword evidence="4" id="KW-1185">Reference proteome</keyword>
<evidence type="ECO:0000256" key="1">
    <source>
        <dbReference type="SAM" id="MobiDB-lite"/>
    </source>
</evidence>
<name>A0A521E339_9RHOB</name>
<reference evidence="3 4" key="1">
    <citation type="submission" date="2017-05" db="EMBL/GenBank/DDBJ databases">
        <authorList>
            <person name="Varghese N."/>
            <person name="Submissions S."/>
        </authorList>
    </citation>
    <scope>NUCLEOTIDE SEQUENCE [LARGE SCALE GENOMIC DNA]</scope>
    <source>
        <strain evidence="3 4">DSM 100094</strain>
    </source>
</reference>
<dbReference type="RefSeq" id="WP_142663543.1">
    <property type="nucleotide sequence ID" value="NZ_FXTK01000011.1"/>
</dbReference>
<feature type="compositionally biased region" description="Basic residues" evidence="1">
    <location>
        <begin position="34"/>
        <end position="46"/>
    </location>
</feature>
<accession>A0A521E339</accession>
<feature type="region of interest" description="Disordered" evidence="1">
    <location>
        <begin position="22"/>
        <end position="84"/>
    </location>
</feature>